<reference evidence="2" key="1">
    <citation type="journal article" date="2012" name="Nature">
        <title>The oyster genome reveals stress adaptation and complexity of shell formation.</title>
        <authorList>
            <person name="Zhang G."/>
            <person name="Fang X."/>
            <person name="Guo X."/>
            <person name="Li L."/>
            <person name="Luo R."/>
            <person name="Xu F."/>
            <person name="Yang P."/>
            <person name="Zhang L."/>
            <person name="Wang X."/>
            <person name="Qi H."/>
            <person name="Xiong Z."/>
            <person name="Que H."/>
            <person name="Xie Y."/>
            <person name="Holland P.W."/>
            <person name="Paps J."/>
            <person name="Zhu Y."/>
            <person name="Wu F."/>
            <person name="Chen Y."/>
            <person name="Wang J."/>
            <person name="Peng C."/>
            <person name="Meng J."/>
            <person name="Yang L."/>
            <person name="Liu J."/>
            <person name="Wen B."/>
            <person name="Zhang N."/>
            <person name="Huang Z."/>
            <person name="Zhu Q."/>
            <person name="Feng Y."/>
            <person name="Mount A."/>
            <person name="Hedgecock D."/>
            <person name="Xu Z."/>
            <person name="Liu Y."/>
            <person name="Domazet-Loso T."/>
            <person name="Du Y."/>
            <person name="Sun X."/>
            <person name="Zhang S."/>
            <person name="Liu B."/>
            <person name="Cheng P."/>
            <person name="Jiang X."/>
            <person name="Li J."/>
            <person name="Fan D."/>
            <person name="Wang W."/>
            <person name="Fu W."/>
            <person name="Wang T."/>
            <person name="Wang B."/>
            <person name="Zhang J."/>
            <person name="Peng Z."/>
            <person name="Li Y."/>
            <person name="Li N."/>
            <person name="Wang J."/>
            <person name="Chen M."/>
            <person name="He Y."/>
            <person name="Tan F."/>
            <person name="Song X."/>
            <person name="Zheng Q."/>
            <person name="Huang R."/>
            <person name="Yang H."/>
            <person name="Du X."/>
            <person name="Chen L."/>
            <person name="Yang M."/>
            <person name="Gaffney P.M."/>
            <person name="Wang S."/>
            <person name="Luo L."/>
            <person name="She Z."/>
            <person name="Ming Y."/>
            <person name="Huang W."/>
            <person name="Zhang S."/>
            <person name="Huang B."/>
            <person name="Zhang Y."/>
            <person name="Qu T."/>
            <person name="Ni P."/>
            <person name="Miao G."/>
            <person name="Wang J."/>
            <person name="Wang Q."/>
            <person name="Steinberg C.E."/>
            <person name="Wang H."/>
            <person name="Li N."/>
            <person name="Qian L."/>
            <person name="Zhang G."/>
            <person name="Li Y."/>
            <person name="Yang H."/>
            <person name="Liu X."/>
            <person name="Wang J."/>
            <person name="Yin Y."/>
            <person name="Wang J."/>
        </authorList>
    </citation>
    <scope>NUCLEOTIDE SEQUENCE [LARGE SCALE GENOMIC DNA]</scope>
    <source>
        <strain evidence="2">05x7-T-G4-1.051#20</strain>
    </source>
</reference>
<proteinExistence type="predicted"/>
<evidence type="ECO:0000313" key="2">
    <source>
        <dbReference type="EMBL" id="EKC24570.1"/>
    </source>
</evidence>
<evidence type="ECO:0000256" key="1">
    <source>
        <dbReference type="SAM" id="MobiDB-lite"/>
    </source>
</evidence>
<dbReference type="AlphaFoldDB" id="K1Q6Y0"/>
<feature type="region of interest" description="Disordered" evidence="1">
    <location>
        <begin position="37"/>
        <end position="57"/>
    </location>
</feature>
<sequence length="57" mass="6402">MKRTLHANIVVQRFSEGVSPNIKPSRIPSEIIATLAKRQEHPSSEQYSEVANSRSLL</sequence>
<dbReference type="HOGENOM" id="CLU_2998463_0_0_1"/>
<feature type="compositionally biased region" description="Polar residues" evidence="1">
    <location>
        <begin position="44"/>
        <end position="57"/>
    </location>
</feature>
<protein>
    <submittedName>
        <fullName evidence="2">Uncharacterized protein</fullName>
    </submittedName>
</protein>
<gene>
    <name evidence="2" type="ORF">CGI_10024353</name>
</gene>
<name>K1Q6Y0_MAGGI</name>
<dbReference type="EMBL" id="JH817706">
    <property type="protein sequence ID" value="EKC24570.1"/>
    <property type="molecule type" value="Genomic_DNA"/>
</dbReference>
<accession>K1Q6Y0</accession>
<organism evidence="2">
    <name type="scientific">Magallana gigas</name>
    <name type="common">Pacific oyster</name>
    <name type="synonym">Crassostrea gigas</name>
    <dbReference type="NCBI Taxonomy" id="29159"/>
    <lineage>
        <taxon>Eukaryota</taxon>
        <taxon>Metazoa</taxon>
        <taxon>Spiralia</taxon>
        <taxon>Lophotrochozoa</taxon>
        <taxon>Mollusca</taxon>
        <taxon>Bivalvia</taxon>
        <taxon>Autobranchia</taxon>
        <taxon>Pteriomorphia</taxon>
        <taxon>Ostreida</taxon>
        <taxon>Ostreoidea</taxon>
        <taxon>Ostreidae</taxon>
        <taxon>Magallana</taxon>
    </lineage>
</organism>
<dbReference type="InParanoid" id="K1Q6Y0"/>